<dbReference type="Gene3D" id="3.40.1000.10">
    <property type="entry name" value="Mog1/PsbP, alpha/beta/alpha sandwich"/>
    <property type="match status" value="1"/>
</dbReference>
<protein>
    <recommendedName>
        <fullName evidence="3">DUF1795 domain-containing protein</fullName>
    </recommendedName>
</protein>
<name>A0A368Z3R5_9RHOB</name>
<keyword evidence="2" id="KW-1185">Reference proteome</keyword>
<proteinExistence type="predicted"/>
<dbReference type="InterPro" id="IPR016123">
    <property type="entry name" value="Mog1/PsbP_a/b/a-sand"/>
</dbReference>
<organism evidence="1 2">
    <name type="scientific">Paracoccus lutimaris</name>
    <dbReference type="NCBI Taxonomy" id="1490030"/>
    <lineage>
        <taxon>Bacteria</taxon>
        <taxon>Pseudomonadati</taxon>
        <taxon>Pseudomonadota</taxon>
        <taxon>Alphaproteobacteria</taxon>
        <taxon>Rhodobacterales</taxon>
        <taxon>Paracoccaceae</taxon>
        <taxon>Paracoccus</taxon>
    </lineage>
</organism>
<evidence type="ECO:0000313" key="1">
    <source>
        <dbReference type="EMBL" id="RCW87061.1"/>
    </source>
</evidence>
<reference evidence="1 2" key="1">
    <citation type="submission" date="2018-07" db="EMBL/GenBank/DDBJ databases">
        <title>Genomic Encyclopedia of Type Strains, Phase III (KMG-III): the genomes of soil and plant-associated and newly described type strains.</title>
        <authorList>
            <person name="Whitman W."/>
        </authorList>
    </citation>
    <scope>NUCLEOTIDE SEQUENCE [LARGE SCALE GENOMIC DNA]</scope>
    <source>
        <strain evidence="1 2">CECT 8525</strain>
    </source>
</reference>
<gene>
    <name evidence="1" type="ORF">DFP89_10365</name>
</gene>
<dbReference type="Pfam" id="PF08786">
    <property type="entry name" value="DcrB"/>
    <property type="match status" value="1"/>
</dbReference>
<dbReference type="AlphaFoldDB" id="A0A368Z3R5"/>
<comment type="caution">
    <text evidence="1">The sequence shown here is derived from an EMBL/GenBank/DDBJ whole genome shotgun (WGS) entry which is preliminary data.</text>
</comment>
<accession>A0A368Z3R5</accession>
<dbReference type="EMBL" id="QPJL01000003">
    <property type="protein sequence ID" value="RCW87061.1"/>
    <property type="molecule type" value="Genomic_DNA"/>
</dbReference>
<evidence type="ECO:0000313" key="2">
    <source>
        <dbReference type="Proteomes" id="UP000253345"/>
    </source>
</evidence>
<dbReference type="RefSeq" id="WP_114348147.1">
    <property type="nucleotide sequence ID" value="NZ_QPJL01000003.1"/>
</dbReference>
<dbReference type="Proteomes" id="UP000253345">
    <property type="component" value="Unassembled WGS sequence"/>
</dbReference>
<sequence>MSTCHTESYTLTVPDGWADRSMITWVAPPSPKYKVMPNLLCSRGDLWPGEDLDAFVNRQLKDLMMQVKNFDLISRQNVRFGDRPAVELLFCMKPQTVTLKQRQLFFQTDPTSAGVHTVVVTAARENFDELAPVFEDILASVAWNS</sequence>
<dbReference type="InterPro" id="IPR014894">
    <property type="entry name" value="DcrB/EagT6"/>
</dbReference>
<evidence type="ECO:0008006" key="3">
    <source>
        <dbReference type="Google" id="ProtNLM"/>
    </source>
</evidence>
<dbReference type="OrthoDB" id="7567255at2"/>
<dbReference type="SUPFAM" id="SSF55724">
    <property type="entry name" value="Mog1p/PsbP-like"/>
    <property type="match status" value="1"/>
</dbReference>